<name>A0AAN9ABU6_HALRR</name>
<evidence type="ECO:0000313" key="2">
    <source>
        <dbReference type="Proteomes" id="UP001381693"/>
    </source>
</evidence>
<accession>A0AAN9ABU6</accession>
<reference evidence="1 2" key="1">
    <citation type="submission" date="2023-11" db="EMBL/GenBank/DDBJ databases">
        <title>Halocaridina rubra genome assembly.</title>
        <authorList>
            <person name="Smith C."/>
        </authorList>
    </citation>
    <scope>NUCLEOTIDE SEQUENCE [LARGE SCALE GENOMIC DNA]</scope>
    <source>
        <strain evidence="1">EP-1</strain>
        <tissue evidence="1">Whole</tissue>
    </source>
</reference>
<keyword evidence="2" id="KW-1185">Reference proteome</keyword>
<gene>
    <name evidence="1" type="ORF">SK128_007588</name>
</gene>
<protein>
    <submittedName>
        <fullName evidence="1">Uncharacterized protein</fullName>
    </submittedName>
</protein>
<dbReference type="EMBL" id="JAXCGZ010004275">
    <property type="protein sequence ID" value="KAK7081999.1"/>
    <property type="molecule type" value="Genomic_DNA"/>
</dbReference>
<evidence type="ECO:0000313" key="1">
    <source>
        <dbReference type="EMBL" id="KAK7081999.1"/>
    </source>
</evidence>
<proteinExistence type="predicted"/>
<comment type="caution">
    <text evidence="1">The sequence shown here is derived from an EMBL/GenBank/DDBJ whole genome shotgun (WGS) entry which is preliminary data.</text>
</comment>
<organism evidence="1 2">
    <name type="scientific">Halocaridina rubra</name>
    <name type="common">Hawaiian red shrimp</name>
    <dbReference type="NCBI Taxonomy" id="373956"/>
    <lineage>
        <taxon>Eukaryota</taxon>
        <taxon>Metazoa</taxon>
        <taxon>Ecdysozoa</taxon>
        <taxon>Arthropoda</taxon>
        <taxon>Crustacea</taxon>
        <taxon>Multicrustacea</taxon>
        <taxon>Malacostraca</taxon>
        <taxon>Eumalacostraca</taxon>
        <taxon>Eucarida</taxon>
        <taxon>Decapoda</taxon>
        <taxon>Pleocyemata</taxon>
        <taxon>Caridea</taxon>
        <taxon>Atyoidea</taxon>
        <taxon>Atyidae</taxon>
        <taxon>Halocaridina</taxon>
    </lineage>
</organism>
<sequence>MGTVGYVEVAGNVDAAVEIVEAADVAVEIVGAVDIAVEIEGRTANTWLSLVGKLSLTTLRKCDTRG</sequence>
<dbReference type="Proteomes" id="UP001381693">
    <property type="component" value="Unassembled WGS sequence"/>
</dbReference>
<dbReference type="AlphaFoldDB" id="A0AAN9ABU6"/>